<reference evidence="1 2" key="1">
    <citation type="submission" date="2020-08" db="EMBL/GenBank/DDBJ databases">
        <title>Genomic Encyclopedia of Type Strains, Phase IV (KMG-IV): sequencing the most valuable type-strain genomes for metagenomic binning, comparative biology and taxonomic classification.</title>
        <authorList>
            <person name="Goeker M."/>
        </authorList>
    </citation>
    <scope>NUCLEOTIDE SEQUENCE [LARGE SCALE GENOMIC DNA]</scope>
    <source>
        <strain evidence="1 2">DSM 29348</strain>
    </source>
</reference>
<dbReference type="EMBL" id="JACIEB010000001">
    <property type="protein sequence ID" value="MBB3981113.1"/>
    <property type="molecule type" value="Genomic_DNA"/>
</dbReference>
<sequence length="70" mass="7345">MREISHKLAFADVPAAIPFDIFAPNEGGGQAHFALGDAAPLDRAVDAVQTITPRWRGGGCHSAFVIPTMG</sequence>
<dbReference type="Proteomes" id="UP000552757">
    <property type="component" value="Unassembled WGS sequence"/>
</dbReference>
<dbReference type="AlphaFoldDB" id="A0A7W6DDE1"/>
<name>A0A7W6DDE1_9SPHN</name>
<organism evidence="1 2">
    <name type="scientific">Sphingobium fontiphilum</name>
    <dbReference type="NCBI Taxonomy" id="944425"/>
    <lineage>
        <taxon>Bacteria</taxon>
        <taxon>Pseudomonadati</taxon>
        <taxon>Pseudomonadota</taxon>
        <taxon>Alphaproteobacteria</taxon>
        <taxon>Sphingomonadales</taxon>
        <taxon>Sphingomonadaceae</taxon>
        <taxon>Sphingobium</taxon>
    </lineage>
</organism>
<dbReference type="RefSeq" id="WP_183954069.1">
    <property type="nucleotide sequence ID" value="NZ_JACIEB010000001.1"/>
</dbReference>
<protein>
    <submittedName>
        <fullName evidence="1">Uncharacterized protein</fullName>
    </submittedName>
</protein>
<proteinExistence type="predicted"/>
<keyword evidence="2" id="KW-1185">Reference proteome</keyword>
<comment type="caution">
    <text evidence="1">The sequence shown here is derived from an EMBL/GenBank/DDBJ whole genome shotgun (WGS) entry which is preliminary data.</text>
</comment>
<evidence type="ECO:0000313" key="2">
    <source>
        <dbReference type="Proteomes" id="UP000552757"/>
    </source>
</evidence>
<evidence type="ECO:0000313" key="1">
    <source>
        <dbReference type="EMBL" id="MBB3981113.1"/>
    </source>
</evidence>
<gene>
    <name evidence="1" type="ORF">GGR44_000744</name>
</gene>
<accession>A0A7W6DDE1</accession>